<dbReference type="EnsemblPlants" id="PGSC0003DMT400009435">
    <property type="protein sequence ID" value="PGSC0003DMT400009435"/>
    <property type="gene ID" value="PGSC0003DMG400003669"/>
</dbReference>
<reference evidence="2" key="1">
    <citation type="journal article" date="2011" name="Nature">
        <title>Genome sequence and analysis of the tuber crop potato.</title>
        <authorList>
            <consortium name="The Potato Genome Sequencing Consortium"/>
        </authorList>
    </citation>
    <scope>NUCLEOTIDE SEQUENCE [LARGE SCALE GENOMIC DNA]</scope>
    <source>
        <strain evidence="2">cv. DM1-3 516 R44</strain>
    </source>
</reference>
<dbReference type="Gramene" id="PGSC0003DMT400009435">
    <property type="protein sequence ID" value="PGSC0003DMT400009435"/>
    <property type="gene ID" value="PGSC0003DMG400003669"/>
</dbReference>
<dbReference type="Proteomes" id="UP000011115">
    <property type="component" value="Unassembled WGS sequence"/>
</dbReference>
<sequence>MGEQNLVARQTIIAMKGHPGTEESTLAHSIATTYIDGDHFRDYTKPLQQALMVSSPD</sequence>
<proteinExistence type="predicted"/>
<dbReference type="AlphaFoldDB" id="M0ZW92"/>
<dbReference type="PaxDb" id="4113-PGSC0003DMT400009435"/>
<name>M0ZW92_SOLTU</name>
<keyword evidence="2" id="KW-1185">Reference proteome</keyword>
<protein>
    <submittedName>
        <fullName evidence="1">Uncharacterized protein</fullName>
    </submittedName>
</protein>
<dbReference type="InParanoid" id="M0ZW92"/>
<evidence type="ECO:0000313" key="2">
    <source>
        <dbReference type="Proteomes" id="UP000011115"/>
    </source>
</evidence>
<reference evidence="1" key="2">
    <citation type="submission" date="2015-06" db="UniProtKB">
        <authorList>
            <consortium name="EnsemblPlants"/>
        </authorList>
    </citation>
    <scope>IDENTIFICATION</scope>
    <source>
        <strain evidence="1">DM1-3 516 R44</strain>
    </source>
</reference>
<accession>M0ZW92</accession>
<organism evidence="1 2">
    <name type="scientific">Solanum tuberosum</name>
    <name type="common">Potato</name>
    <dbReference type="NCBI Taxonomy" id="4113"/>
    <lineage>
        <taxon>Eukaryota</taxon>
        <taxon>Viridiplantae</taxon>
        <taxon>Streptophyta</taxon>
        <taxon>Embryophyta</taxon>
        <taxon>Tracheophyta</taxon>
        <taxon>Spermatophyta</taxon>
        <taxon>Magnoliopsida</taxon>
        <taxon>eudicotyledons</taxon>
        <taxon>Gunneridae</taxon>
        <taxon>Pentapetalae</taxon>
        <taxon>asterids</taxon>
        <taxon>lamiids</taxon>
        <taxon>Solanales</taxon>
        <taxon>Solanaceae</taxon>
        <taxon>Solanoideae</taxon>
        <taxon>Solaneae</taxon>
        <taxon>Solanum</taxon>
    </lineage>
</organism>
<evidence type="ECO:0000313" key="1">
    <source>
        <dbReference type="EnsemblPlants" id="PGSC0003DMT400009435"/>
    </source>
</evidence>
<dbReference type="HOGENOM" id="CLU_3000197_0_0_1"/>